<evidence type="ECO:0000313" key="3">
    <source>
        <dbReference type="Proteomes" id="UP000727407"/>
    </source>
</evidence>
<proteinExistence type="predicted"/>
<reference evidence="2" key="1">
    <citation type="submission" date="2020-07" db="EMBL/GenBank/DDBJ databases">
        <title>Clarias magur genome sequencing, assembly and annotation.</title>
        <authorList>
            <person name="Kushwaha B."/>
            <person name="Kumar R."/>
            <person name="Das P."/>
            <person name="Joshi C.G."/>
            <person name="Kumar D."/>
            <person name="Nagpure N.S."/>
            <person name="Pandey M."/>
            <person name="Agarwal S."/>
            <person name="Srivastava S."/>
            <person name="Singh M."/>
            <person name="Sahoo L."/>
            <person name="Jayasankar P."/>
            <person name="Meher P.K."/>
            <person name="Koringa P.G."/>
            <person name="Iquebal M.A."/>
            <person name="Das S.P."/>
            <person name="Bit A."/>
            <person name="Patnaik S."/>
            <person name="Patel N."/>
            <person name="Shah T.M."/>
            <person name="Hinsu A."/>
            <person name="Jena J.K."/>
        </authorList>
    </citation>
    <scope>NUCLEOTIDE SEQUENCE</scope>
    <source>
        <strain evidence="2">CIFAMagur01</strain>
        <tissue evidence="2">Testis</tissue>
    </source>
</reference>
<sequence length="62" mass="6710">MSAAENGVRGPSREKTYKKTSSSAIKGAIQLGIGYTVGNLTSKPDRDVLMQDFYVVESVFLP</sequence>
<protein>
    <submittedName>
        <fullName evidence="2">Phosphatidylinositol 4-phosphate 5-kinase type-1 beta-like</fullName>
    </submittedName>
</protein>
<keyword evidence="3" id="KW-1185">Reference proteome</keyword>
<gene>
    <name evidence="2" type="ORF">DAT39_004057</name>
</gene>
<comment type="caution">
    <text evidence="2">The sequence shown here is derived from an EMBL/GenBank/DDBJ whole genome shotgun (WGS) entry which is preliminary data.</text>
</comment>
<dbReference type="OrthoDB" id="70770at2759"/>
<accession>A0A8J4UED6</accession>
<organism evidence="2 3">
    <name type="scientific">Clarias magur</name>
    <name type="common">Asian catfish</name>
    <name type="synonym">Macropteronotus magur</name>
    <dbReference type="NCBI Taxonomy" id="1594786"/>
    <lineage>
        <taxon>Eukaryota</taxon>
        <taxon>Metazoa</taxon>
        <taxon>Chordata</taxon>
        <taxon>Craniata</taxon>
        <taxon>Vertebrata</taxon>
        <taxon>Euteleostomi</taxon>
        <taxon>Actinopterygii</taxon>
        <taxon>Neopterygii</taxon>
        <taxon>Teleostei</taxon>
        <taxon>Ostariophysi</taxon>
        <taxon>Siluriformes</taxon>
        <taxon>Clariidae</taxon>
        <taxon>Clarias</taxon>
    </lineage>
</organism>
<name>A0A8J4UED6_CLAMG</name>
<dbReference type="AlphaFoldDB" id="A0A8J4UED6"/>
<dbReference type="Proteomes" id="UP000727407">
    <property type="component" value="Unassembled WGS sequence"/>
</dbReference>
<evidence type="ECO:0000313" key="2">
    <source>
        <dbReference type="EMBL" id="KAF5906278.1"/>
    </source>
</evidence>
<evidence type="ECO:0000256" key="1">
    <source>
        <dbReference type="SAM" id="MobiDB-lite"/>
    </source>
</evidence>
<feature type="region of interest" description="Disordered" evidence="1">
    <location>
        <begin position="1"/>
        <end position="21"/>
    </location>
</feature>
<feature type="non-terminal residue" evidence="2">
    <location>
        <position position="62"/>
    </location>
</feature>
<dbReference type="EMBL" id="QNUK01000035">
    <property type="protein sequence ID" value="KAF5906278.1"/>
    <property type="molecule type" value="Genomic_DNA"/>
</dbReference>